<dbReference type="FunCoup" id="D4H288">
    <property type="interactions" value="256"/>
</dbReference>
<evidence type="ECO:0000256" key="3">
    <source>
        <dbReference type="ARBA" id="ARBA00023163"/>
    </source>
</evidence>
<dbReference type="Gene3D" id="1.10.10.10">
    <property type="entry name" value="Winged helix-like DNA-binding domain superfamily/Winged helix DNA-binding domain"/>
    <property type="match status" value="1"/>
</dbReference>
<dbReference type="SMART" id="SM00418">
    <property type="entry name" value="HTH_ARSR"/>
    <property type="match status" value="1"/>
</dbReference>
<accession>D4H288</accession>
<dbReference type="GO" id="GO:0003677">
    <property type="term" value="F:DNA binding"/>
    <property type="evidence" value="ECO:0007669"/>
    <property type="project" value="UniProtKB-KW"/>
</dbReference>
<sequence length="117" mass="13713">MYNYDSVTDLFKNLSDPNRLRVLLLLRKRPVCVCEFDNILKISLSTISTHLKLLKASGLIRSKKDGRWVIYELADNSSLEKILADLELSLKDDYQYNEDMKRISEITRDNCTNQQKR</sequence>
<dbReference type="EMBL" id="CP001968">
    <property type="protein sequence ID" value="ADD68879.1"/>
    <property type="molecule type" value="Genomic_DNA"/>
</dbReference>
<dbReference type="RefSeq" id="WP_013011382.1">
    <property type="nucleotide sequence ID" value="NC_013943.1"/>
</dbReference>
<dbReference type="PROSITE" id="PS50987">
    <property type="entry name" value="HTH_ARSR_2"/>
    <property type="match status" value="1"/>
</dbReference>
<dbReference type="GO" id="GO:0003700">
    <property type="term" value="F:DNA-binding transcription factor activity"/>
    <property type="evidence" value="ECO:0007669"/>
    <property type="project" value="InterPro"/>
</dbReference>
<dbReference type="STRING" id="522772.Dacet_2117"/>
<dbReference type="InterPro" id="IPR036390">
    <property type="entry name" value="WH_DNA-bd_sf"/>
</dbReference>
<dbReference type="OrthoDB" id="9793058at2"/>
<evidence type="ECO:0000313" key="6">
    <source>
        <dbReference type="Proteomes" id="UP000002012"/>
    </source>
</evidence>
<gene>
    <name evidence="5" type="ordered locus">Dacet_2117</name>
</gene>
<dbReference type="InterPro" id="IPR051081">
    <property type="entry name" value="HTH_MetalResp_TranReg"/>
</dbReference>
<protein>
    <submittedName>
        <fullName evidence="5">Transcriptional regulator, ArsR family</fullName>
    </submittedName>
</protein>
<dbReference type="InterPro" id="IPR011991">
    <property type="entry name" value="ArsR-like_HTH"/>
</dbReference>
<dbReference type="NCBIfam" id="NF033788">
    <property type="entry name" value="HTH_metalloreg"/>
    <property type="match status" value="1"/>
</dbReference>
<dbReference type="InterPro" id="IPR036388">
    <property type="entry name" value="WH-like_DNA-bd_sf"/>
</dbReference>
<evidence type="ECO:0000259" key="4">
    <source>
        <dbReference type="PROSITE" id="PS50987"/>
    </source>
</evidence>
<organism evidence="5 6">
    <name type="scientific">Denitrovibrio acetiphilus (strain DSM 12809 / NBRC 114555 / N2460)</name>
    <dbReference type="NCBI Taxonomy" id="522772"/>
    <lineage>
        <taxon>Bacteria</taxon>
        <taxon>Pseudomonadati</taxon>
        <taxon>Deferribacterota</taxon>
        <taxon>Deferribacteres</taxon>
        <taxon>Deferribacterales</taxon>
        <taxon>Geovibrionaceae</taxon>
        <taxon>Denitrovibrio</taxon>
    </lineage>
</organism>
<evidence type="ECO:0000313" key="5">
    <source>
        <dbReference type="EMBL" id="ADD68879.1"/>
    </source>
</evidence>
<evidence type="ECO:0000256" key="1">
    <source>
        <dbReference type="ARBA" id="ARBA00023015"/>
    </source>
</evidence>
<dbReference type="KEGG" id="dap:Dacet_2117"/>
<keyword evidence="2" id="KW-0238">DNA-binding</keyword>
<feature type="domain" description="HTH arsR-type" evidence="4">
    <location>
        <begin position="1"/>
        <end position="93"/>
    </location>
</feature>
<dbReference type="CDD" id="cd00090">
    <property type="entry name" value="HTH_ARSR"/>
    <property type="match status" value="1"/>
</dbReference>
<evidence type="ECO:0000256" key="2">
    <source>
        <dbReference type="ARBA" id="ARBA00023125"/>
    </source>
</evidence>
<name>D4H288_DENA2</name>
<dbReference type="Pfam" id="PF01022">
    <property type="entry name" value="HTH_5"/>
    <property type="match status" value="1"/>
</dbReference>
<keyword evidence="3" id="KW-0804">Transcription</keyword>
<dbReference type="PANTHER" id="PTHR33154">
    <property type="entry name" value="TRANSCRIPTIONAL REGULATOR, ARSR FAMILY"/>
    <property type="match status" value="1"/>
</dbReference>
<dbReference type="HOGENOM" id="CLU_097806_3_1_0"/>
<dbReference type="PRINTS" id="PR00778">
    <property type="entry name" value="HTHARSR"/>
</dbReference>
<dbReference type="InterPro" id="IPR001845">
    <property type="entry name" value="HTH_ArsR_DNA-bd_dom"/>
</dbReference>
<dbReference type="PaxDb" id="522772-Dacet_2117"/>
<dbReference type="Proteomes" id="UP000002012">
    <property type="component" value="Chromosome"/>
</dbReference>
<proteinExistence type="predicted"/>
<dbReference type="PANTHER" id="PTHR33154:SF33">
    <property type="entry name" value="TRANSCRIPTIONAL REPRESSOR SDPR"/>
    <property type="match status" value="1"/>
</dbReference>
<dbReference type="InParanoid" id="D4H288"/>
<reference evidence="5 6" key="1">
    <citation type="journal article" date="2010" name="Stand. Genomic Sci.">
        <title>Complete genome sequence of Denitrovibrio acetiphilus type strain (N2460).</title>
        <authorList>
            <person name="Kiss H."/>
            <person name="Lang E."/>
            <person name="Lapidus A."/>
            <person name="Copeland A."/>
            <person name="Nolan M."/>
            <person name="Glavina Del Rio T."/>
            <person name="Chen F."/>
            <person name="Lucas S."/>
            <person name="Tice H."/>
            <person name="Cheng J.F."/>
            <person name="Han C."/>
            <person name="Goodwin L."/>
            <person name="Pitluck S."/>
            <person name="Liolios K."/>
            <person name="Pati A."/>
            <person name="Ivanova N."/>
            <person name="Mavromatis K."/>
            <person name="Chen A."/>
            <person name="Palaniappan K."/>
            <person name="Land M."/>
            <person name="Hauser L."/>
            <person name="Chang Y.J."/>
            <person name="Jeffries C.D."/>
            <person name="Detter J.C."/>
            <person name="Brettin T."/>
            <person name="Spring S."/>
            <person name="Rohde M."/>
            <person name="Goker M."/>
            <person name="Woyke T."/>
            <person name="Bristow J."/>
            <person name="Eisen J.A."/>
            <person name="Markowitz V."/>
            <person name="Hugenholtz P."/>
            <person name="Kyrpides N.C."/>
            <person name="Klenk H.P."/>
        </authorList>
    </citation>
    <scope>NUCLEOTIDE SEQUENCE [LARGE SCALE GENOMIC DNA]</scope>
    <source>
        <strain evidence="6">DSM 12809 / NBRC 114555 / N2460</strain>
    </source>
</reference>
<keyword evidence="1" id="KW-0805">Transcription regulation</keyword>
<dbReference type="AlphaFoldDB" id="D4H288"/>
<dbReference type="SUPFAM" id="SSF46785">
    <property type="entry name" value="Winged helix' DNA-binding domain"/>
    <property type="match status" value="1"/>
</dbReference>
<keyword evidence="6" id="KW-1185">Reference proteome</keyword>
<dbReference type="eggNOG" id="COG0640">
    <property type="taxonomic scope" value="Bacteria"/>
</dbReference>